<accession>A0ACC0AM53</accession>
<gene>
    <name evidence="1" type="ORF">M9H77_20420</name>
</gene>
<dbReference type="EMBL" id="CM044705">
    <property type="protein sequence ID" value="KAI5661097.1"/>
    <property type="molecule type" value="Genomic_DNA"/>
</dbReference>
<sequence>MFLESTPSIPIQQPPSAANNVRMLAPMQSYVVLQNQPCHKLNIFQADDDLSKGINRCHFESNEDTMIAIYRERLKPQISSRLDAINRLTTPVALLDRDAPSDHSIAEQKRKQVVFLNAGEEAEDEKLERDRELMKNVMNLVT</sequence>
<organism evidence="1 2">
    <name type="scientific">Catharanthus roseus</name>
    <name type="common">Madagascar periwinkle</name>
    <name type="synonym">Vinca rosea</name>
    <dbReference type="NCBI Taxonomy" id="4058"/>
    <lineage>
        <taxon>Eukaryota</taxon>
        <taxon>Viridiplantae</taxon>
        <taxon>Streptophyta</taxon>
        <taxon>Embryophyta</taxon>
        <taxon>Tracheophyta</taxon>
        <taxon>Spermatophyta</taxon>
        <taxon>Magnoliopsida</taxon>
        <taxon>eudicotyledons</taxon>
        <taxon>Gunneridae</taxon>
        <taxon>Pentapetalae</taxon>
        <taxon>asterids</taxon>
        <taxon>lamiids</taxon>
        <taxon>Gentianales</taxon>
        <taxon>Apocynaceae</taxon>
        <taxon>Rauvolfioideae</taxon>
        <taxon>Vinceae</taxon>
        <taxon>Catharanthinae</taxon>
        <taxon>Catharanthus</taxon>
    </lineage>
</organism>
<name>A0ACC0AM53_CATRO</name>
<dbReference type="Proteomes" id="UP001060085">
    <property type="component" value="Linkage Group LG05"/>
</dbReference>
<evidence type="ECO:0000313" key="2">
    <source>
        <dbReference type="Proteomes" id="UP001060085"/>
    </source>
</evidence>
<comment type="caution">
    <text evidence="1">The sequence shown here is derived from an EMBL/GenBank/DDBJ whole genome shotgun (WGS) entry which is preliminary data.</text>
</comment>
<keyword evidence="2" id="KW-1185">Reference proteome</keyword>
<proteinExistence type="predicted"/>
<reference evidence="2" key="1">
    <citation type="journal article" date="2023" name="Nat. Plants">
        <title>Single-cell RNA sequencing provides a high-resolution roadmap for understanding the multicellular compartmentation of specialized metabolism.</title>
        <authorList>
            <person name="Sun S."/>
            <person name="Shen X."/>
            <person name="Li Y."/>
            <person name="Li Y."/>
            <person name="Wang S."/>
            <person name="Li R."/>
            <person name="Zhang H."/>
            <person name="Shen G."/>
            <person name="Guo B."/>
            <person name="Wei J."/>
            <person name="Xu J."/>
            <person name="St-Pierre B."/>
            <person name="Chen S."/>
            <person name="Sun C."/>
        </authorList>
    </citation>
    <scope>NUCLEOTIDE SEQUENCE [LARGE SCALE GENOMIC DNA]</scope>
</reference>
<protein>
    <submittedName>
        <fullName evidence="1">Uncharacterized protein</fullName>
    </submittedName>
</protein>
<evidence type="ECO:0000313" key="1">
    <source>
        <dbReference type="EMBL" id="KAI5661097.1"/>
    </source>
</evidence>